<evidence type="ECO:0000313" key="3">
    <source>
        <dbReference type="Proteomes" id="UP000563524"/>
    </source>
</evidence>
<dbReference type="Proteomes" id="UP000563524">
    <property type="component" value="Unassembled WGS sequence"/>
</dbReference>
<dbReference type="PANTHER" id="PTHR31377:SF0">
    <property type="entry name" value="AGMATINE DEIMINASE-RELATED"/>
    <property type="match status" value="1"/>
</dbReference>
<sequence>MTNPSSLPPEWAPQRALWVGWPRLDHEWSGGMEAARDEIAAFVRAASRFVPVRLAAGDEAAAAAAHKRGLDTVCEVVRIPTGDIWLRDTGPLLTEDGRALCFAFNGWGGKYDMEGDAETASAIARAEGSLAEAFGFVLEGGSLDFDGEGRLLTTRQCLLNPNRNGEVTEGEVETLLKDALGGTEVIWLGRGLHGDHTDGHVDNLARFTGPGRAVCQAPYGDDDPHADVLAEAERDLRAAGLDVATIPSPGRILDADGEVLPASHMNFTITNGAVLLPIYDEASGAAAREALAPLFPGREVVALPARAILEGGGGAFHCMTREVPGAA</sequence>
<dbReference type="AlphaFoldDB" id="A0A840I5G9"/>
<evidence type="ECO:0000256" key="1">
    <source>
        <dbReference type="ARBA" id="ARBA00022801"/>
    </source>
</evidence>
<dbReference type="GO" id="GO:0009446">
    <property type="term" value="P:putrescine biosynthetic process"/>
    <property type="evidence" value="ECO:0007669"/>
    <property type="project" value="InterPro"/>
</dbReference>
<protein>
    <submittedName>
        <fullName evidence="2">Agmatine deiminase</fullName>
        <ecNumber evidence="2">3.5.3.12</ecNumber>
    </submittedName>
</protein>
<dbReference type="EC" id="3.5.3.12" evidence="2"/>
<dbReference type="Pfam" id="PF04371">
    <property type="entry name" value="PAD_porph"/>
    <property type="match status" value="1"/>
</dbReference>
<evidence type="ECO:0000313" key="2">
    <source>
        <dbReference type="EMBL" id="MBB4659408.1"/>
    </source>
</evidence>
<dbReference type="EMBL" id="JACHOB010000004">
    <property type="protein sequence ID" value="MBB4659408.1"/>
    <property type="molecule type" value="Genomic_DNA"/>
</dbReference>
<keyword evidence="3" id="KW-1185">Reference proteome</keyword>
<dbReference type="SUPFAM" id="SSF55909">
    <property type="entry name" value="Pentein"/>
    <property type="match status" value="1"/>
</dbReference>
<dbReference type="GO" id="GO:0047632">
    <property type="term" value="F:agmatine deiminase activity"/>
    <property type="evidence" value="ECO:0007669"/>
    <property type="project" value="UniProtKB-EC"/>
</dbReference>
<name>A0A840I5G9_9PROT</name>
<gene>
    <name evidence="2" type="ORF">GGQ59_001945</name>
</gene>
<dbReference type="Gene3D" id="3.75.10.10">
    <property type="entry name" value="L-arginine/glycine Amidinotransferase, Chain A"/>
    <property type="match status" value="1"/>
</dbReference>
<dbReference type="GO" id="GO:0004668">
    <property type="term" value="F:protein-arginine deiminase activity"/>
    <property type="evidence" value="ECO:0007669"/>
    <property type="project" value="InterPro"/>
</dbReference>
<keyword evidence="1 2" id="KW-0378">Hydrolase</keyword>
<dbReference type="PANTHER" id="PTHR31377">
    <property type="entry name" value="AGMATINE DEIMINASE-RELATED"/>
    <property type="match status" value="1"/>
</dbReference>
<dbReference type="InterPro" id="IPR007466">
    <property type="entry name" value="Peptidyl-Arg-deiminase_porph"/>
</dbReference>
<organism evidence="2 3">
    <name type="scientific">Parvularcula dongshanensis</name>
    <dbReference type="NCBI Taxonomy" id="1173995"/>
    <lineage>
        <taxon>Bacteria</taxon>
        <taxon>Pseudomonadati</taxon>
        <taxon>Pseudomonadota</taxon>
        <taxon>Alphaproteobacteria</taxon>
        <taxon>Parvularculales</taxon>
        <taxon>Parvularculaceae</taxon>
        <taxon>Parvularcula</taxon>
    </lineage>
</organism>
<comment type="caution">
    <text evidence="2">The sequence shown here is derived from an EMBL/GenBank/DDBJ whole genome shotgun (WGS) entry which is preliminary data.</text>
</comment>
<dbReference type="RefSeq" id="WP_183817994.1">
    <property type="nucleotide sequence ID" value="NZ_JACHOB010000004.1"/>
</dbReference>
<proteinExistence type="predicted"/>
<accession>A0A840I5G9</accession>
<reference evidence="2 3" key="1">
    <citation type="submission" date="2020-08" db="EMBL/GenBank/DDBJ databases">
        <title>Genomic Encyclopedia of Type Strains, Phase IV (KMG-IV): sequencing the most valuable type-strain genomes for metagenomic binning, comparative biology and taxonomic classification.</title>
        <authorList>
            <person name="Goeker M."/>
        </authorList>
    </citation>
    <scope>NUCLEOTIDE SEQUENCE [LARGE SCALE GENOMIC DNA]</scope>
    <source>
        <strain evidence="2 3">DSM 102850</strain>
    </source>
</reference>